<evidence type="ECO:0000256" key="2">
    <source>
        <dbReference type="ARBA" id="ARBA00022527"/>
    </source>
</evidence>
<evidence type="ECO:0000256" key="3">
    <source>
        <dbReference type="ARBA" id="ARBA00022679"/>
    </source>
</evidence>
<dbReference type="PROSITE" id="PS00107">
    <property type="entry name" value="PROTEIN_KINASE_ATP"/>
    <property type="match status" value="1"/>
</dbReference>
<accession>A0A7H2BDG3</accession>
<dbReference type="InterPro" id="IPR000719">
    <property type="entry name" value="Prot_kinase_dom"/>
</dbReference>
<dbReference type="FunFam" id="3.30.200.20:FF:000035">
    <property type="entry name" value="Serine/threonine protein kinase Stk1"/>
    <property type="match status" value="1"/>
</dbReference>
<keyword evidence="12" id="KW-0812">Transmembrane</keyword>
<evidence type="ECO:0000256" key="8">
    <source>
        <dbReference type="ARBA" id="ARBA00047899"/>
    </source>
</evidence>
<dbReference type="GO" id="GO:0005524">
    <property type="term" value="F:ATP binding"/>
    <property type="evidence" value="ECO:0007669"/>
    <property type="project" value="UniProtKB-UniRule"/>
</dbReference>
<evidence type="ECO:0000256" key="9">
    <source>
        <dbReference type="ARBA" id="ARBA00048679"/>
    </source>
</evidence>
<keyword evidence="4" id="KW-0677">Repeat</keyword>
<feature type="transmembrane region" description="Helical" evidence="12">
    <location>
        <begin position="386"/>
        <end position="406"/>
    </location>
</feature>
<dbReference type="PROSITE" id="PS51178">
    <property type="entry name" value="PASTA"/>
    <property type="match status" value="3"/>
</dbReference>
<dbReference type="InterPro" id="IPR005543">
    <property type="entry name" value="PASTA_dom"/>
</dbReference>
<dbReference type="PANTHER" id="PTHR43289">
    <property type="entry name" value="MITOGEN-ACTIVATED PROTEIN KINASE KINASE KINASE 20-RELATED"/>
    <property type="match status" value="1"/>
</dbReference>
<evidence type="ECO:0000256" key="12">
    <source>
        <dbReference type="SAM" id="Phobius"/>
    </source>
</evidence>
<comment type="catalytic activity">
    <reaction evidence="8">
        <text>L-threonyl-[protein] + ATP = O-phospho-L-threonyl-[protein] + ADP + H(+)</text>
        <dbReference type="Rhea" id="RHEA:46608"/>
        <dbReference type="Rhea" id="RHEA-COMP:11060"/>
        <dbReference type="Rhea" id="RHEA-COMP:11605"/>
        <dbReference type="ChEBI" id="CHEBI:15378"/>
        <dbReference type="ChEBI" id="CHEBI:30013"/>
        <dbReference type="ChEBI" id="CHEBI:30616"/>
        <dbReference type="ChEBI" id="CHEBI:61977"/>
        <dbReference type="ChEBI" id="CHEBI:456216"/>
        <dbReference type="EC" id="2.7.11.1"/>
    </reaction>
</comment>
<dbReference type="CDD" id="cd14014">
    <property type="entry name" value="STKc_PknB_like"/>
    <property type="match status" value="1"/>
</dbReference>
<keyword evidence="6 15" id="KW-0418">Kinase</keyword>
<dbReference type="GeneID" id="96624772"/>
<dbReference type="SUPFAM" id="SSF56112">
    <property type="entry name" value="Protein kinase-like (PK-like)"/>
    <property type="match status" value="1"/>
</dbReference>
<evidence type="ECO:0000313" key="16">
    <source>
        <dbReference type="Proteomes" id="UP000516404"/>
    </source>
</evidence>
<keyword evidence="5 10" id="KW-0547">Nucleotide-binding</keyword>
<dbReference type="InterPro" id="IPR017441">
    <property type="entry name" value="Protein_kinase_ATP_BS"/>
</dbReference>
<dbReference type="SMART" id="SM00220">
    <property type="entry name" value="S_TKc"/>
    <property type="match status" value="1"/>
</dbReference>
<name>A0A7H2BDG3_9MICC</name>
<dbReference type="KEGG" id="rter:IDM49_11020"/>
<dbReference type="RefSeq" id="WP_190724542.1">
    <property type="nucleotide sequence ID" value="NZ_CP061539.1"/>
</dbReference>
<dbReference type="PROSITE" id="PS50011">
    <property type="entry name" value="PROTEIN_KINASE_DOM"/>
    <property type="match status" value="1"/>
</dbReference>
<dbReference type="InterPro" id="IPR008271">
    <property type="entry name" value="Ser/Thr_kinase_AS"/>
</dbReference>
<feature type="domain" description="PASTA" evidence="14">
    <location>
        <begin position="546"/>
        <end position="614"/>
    </location>
</feature>
<feature type="domain" description="PASTA" evidence="14">
    <location>
        <begin position="479"/>
        <end position="545"/>
    </location>
</feature>
<dbReference type="GO" id="GO:0004674">
    <property type="term" value="F:protein serine/threonine kinase activity"/>
    <property type="evidence" value="ECO:0007669"/>
    <property type="project" value="UniProtKB-KW"/>
</dbReference>
<keyword evidence="12" id="KW-1133">Transmembrane helix</keyword>
<feature type="binding site" evidence="10">
    <location>
        <position position="42"/>
    </location>
    <ligand>
        <name>ATP</name>
        <dbReference type="ChEBI" id="CHEBI:30616"/>
    </ligand>
</feature>
<dbReference type="SMART" id="SM00740">
    <property type="entry name" value="PASTA"/>
    <property type="match status" value="3"/>
</dbReference>
<evidence type="ECO:0000256" key="7">
    <source>
        <dbReference type="ARBA" id="ARBA00022840"/>
    </source>
</evidence>
<evidence type="ECO:0000256" key="10">
    <source>
        <dbReference type="PROSITE-ProRule" id="PRU10141"/>
    </source>
</evidence>
<evidence type="ECO:0000256" key="5">
    <source>
        <dbReference type="ARBA" id="ARBA00022741"/>
    </source>
</evidence>
<gene>
    <name evidence="15" type="primary">pknB</name>
    <name evidence="15" type="ORF">IDM49_11020</name>
</gene>
<keyword evidence="12" id="KW-0472">Membrane</keyword>
<feature type="domain" description="Protein kinase" evidence="13">
    <location>
        <begin position="13"/>
        <end position="292"/>
    </location>
</feature>
<dbReference type="AlphaFoldDB" id="A0A7H2BDG3"/>
<evidence type="ECO:0000256" key="11">
    <source>
        <dbReference type="SAM" id="MobiDB-lite"/>
    </source>
</evidence>
<comment type="catalytic activity">
    <reaction evidence="9">
        <text>L-seryl-[protein] + ATP = O-phospho-L-seryl-[protein] + ADP + H(+)</text>
        <dbReference type="Rhea" id="RHEA:17989"/>
        <dbReference type="Rhea" id="RHEA-COMP:9863"/>
        <dbReference type="Rhea" id="RHEA-COMP:11604"/>
        <dbReference type="ChEBI" id="CHEBI:15378"/>
        <dbReference type="ChEBI" id="CHEBI:29999"/>
        <dbReference type="ChEBI" id="CHEBI:30616"/>
        <dbReference type="ChEBI" id="CHEBI:83421"/>
        <dbReference type="ChEBI" id="CHEBI:456216"/>
        <dbReference type="EC" id="2.7.11.1"/>
    </reaction>
</comment>
<reference evidence="15 16" key="1">
    <citation type="submission" date="2020-09" db="EMBL/GenBank/DDBJ databases">
        <title>Investigation of environmental microbes.</title>
        <authorList>
            <person name="Ou Y."/>
            <person name="Kang Q."/>
        </authorList>
    </citation>
    <scope>NUCLEOTIDE SEQUENCE [LARGE SCALE GENOMIC DNA]</scope>
    <source>
        <strain evidence="15 16">KJZ-14</strain>
    </source>
</reference>
<sequence>MELNLPGTIDQRYTVEEVIGSGAMATVYSATDNRLGRQVALKVLRPDIARDEASFSRFAREGESVASLNHPGIVAVYDTGKVNVPDEKGSIDVPYLVMELVRGKSLREMMRSGGISTKDASIFGVQLLEALAYSHSKGIIHRDIKPANLMVLDPTDDDRQRGIPGQLKVMDFGIARVAEGEPLTQVNTVIGTPRYISPEHARGAQVDERSDVYSAAVVLYEMLAGRAPFAGDVVNEIISQHLSEEPKAPSFYAKQQIPAELDRVVLKALSKDPAQRYQDAEHFRNALAHAARGILPQSVLDDIDNEPATSAMSTATAVGAGAVAASNGKYSVLDTQSTPQAPVEDAGLGGFFAGAQSEYSDEEVMEYGRDSEVLLKNRRKRAWGRFLSGLVIFLLAASCIGLILYYQNKLNEVPTVAVPSVTGMSREEAENSLRNAGLQLEFEETFSDKVEKGQAIGTDPIAGTAIDEGSVVKLNMSKGNEMVKVPTGLNGQSEAYVREALTNADFKPGRTSTVNNPTVPAGMVVGVKPGEGESVKAESTIDIILSTGKVEVPSLVGLTRDEAIAALTGPDVLLSTNIENVQTDDAPAGTVMSQSAAAGTSIEQGSTVTIRIANAPAPQASASAAPAPSAAASQQANNNQANQNTAQAQPSASATPSAATSAQPSAQASATARSSARPSASASR</sequence>
<dbReference type="InterPro" id="IPR011009">
    <property type="entry name" value="Kinase-like_dom_sf"/>
</dbReference>
<evidence type="ECO:0000256" key="4">
    <source>
        <dbReference type="ARBA" id="ARBA00022737"/>
    </source>
</evidence>
<protein>
    <recommendedName>
        <fullName evidence="1">non-specific serine/threonine protein kinase</fullName>
        <ecNumber evidence="1">2.7.11.1</ecNumber>
    </recommendedName>
</protein>
<keyword evidence="7 10" id="KW-0067">ATP-binding</keyword>
<dbReference type="Gene3D" id="1.10.510.10">
    <property type="entry name" value="Transferase(Phosphotransferase) domain 1"/>
    <property type="match status" value="1"/>
</dbReference>
<keyword evidence="2" id="KW-0723">Serine/threonine-protein kinase</keyword>
<organism evidence="15 16">
    <name type="scientific">Rothia terrae</name>
    <dbReference type="NCBI Taxonomy" id="396015"/>
    <lineage>
        <taxon>Bacteria</taxon>
        <taxon>Bacillati</taxon>
        <taxon>Actinomycetota</taxon>
        <taxon>Actinomycetes</taxon>
        <taxon>Micrococcales</taxon>
        <taxon>Micrococcaceae</taxon>
        <taxon>Rothia</taxon>
    </lineage>
</organism>
<dbReference type="EC" id="2.7.11.1" evidence="1"/>
<dbReference type="EMBL" id="CP061539">
    <property type="protein sequence ID" value="QNV37709.1"/>
    <property type="molecule type" value="Genomic_DNA"/>
</dbReference>
<evidence type="ECO:0000259" key="14">
    <source>
        <dbReference type="PROSITE" id="PS51178"/>
    </source>
</evidence>
<dbReference type="GO" id="GO:0045717">
    <property type="term" value="P:negative regulation of fatty acid biosynthetic process"/>
    <property type="evidence" value="ECO:0007669"/>
    <property type="project" value="UniProtKB-ARBA"/>
</dbReference>
<dbReference type="Pfam" id="PF03793">
    <property type="entry name" value="PASTA"/>
    <property type="match status" value="3"/>
</dbReference>
<dbReference type="NCBIfam" id="NF033483">
    <property type="entry name" value="PknB_PASTA_kin"/>
    <property type="match status" value="1"/>
</dbReference>
<dbReference type="CDD" id="cd06577">
    <property type="entry name" value="PASTA_pknB"/>
    <property type="match status" value="3"/>
</dbReference>
<feature type="region of interest" description="Disordered" evidence="11">
    <location>
        <begin position="619"/>
        <end position="684"/>
    </location>
</feature>
<dbReference type="Pfam" id="PF00069">
    <property type="entry name" value="Pkinase"/>
    <property type="match status" value="1"/>
</dbReference>
<dbReference type="PANTHER" id="PTHR43289:SF6">
    <property type="entry name" value="SERINE_THREONINE-PROTEIN KINASE NEKL-3"/>
    <property type="match status" value="1"/>
</dbReference>
<proteinExistence type="predicted"/>
<evidence type="ECO:0000313" key="15">
    <source>
        <dbReference type="EMBL" id="QNV37709.1"/>
    </source>
</evidence>
<dbReference type="FunFam" id="1.10.510.10:FF:000021">
    <property type="entry name" value="Serine/threonine protein kinase"/>
    <property type="match status" value="1"/>
</dbReference>
<evidence type="ECO:0000259" key="13">
    <source>
        <dbReference type="PROSITE" id="PS50011"/>
    </source>
</evidence>
<dbReference type="Gene3D" id="3.30.10.20">
    <property type="match status" value="3"/>
</dbReference>
<evidence type="ECO:0000256" key="1">
    <source>
        <dbReference type="ARBA" id="ARBA00012513"/>
    </source>
</evidence>
<feature type="domain" description="PASTA" evidence="14">
    <location>
        <begin position="412"/>
        <end position="478"/>
    </location>
</feature>
<dbReference type="PROSITE" id="PS00108">
    <property type="entry name" value="PROTEIN_KINASE_ST"/>
    <property type="match status" value="1"/>
</dbReference>
<keyword evidence="3" id="KW-0808">Transferase</keyword>
<keyword evidence="16" id="KW-1185">Reference proteome</keyword>
<dbReference type="Proteomes" id="UP000516404">
    <property type="component" value="Chromosome"/>
</dbReference>
<dbReference type="Gene3D" id="3.30.200.20">
    <property type="entry name" value="Phosphorylase Kinase, domain 1"/>
    <property type="match status" value="1"/>
</dbReference>
<evidence type="ECO:0000256" key="6">
    <source>
        <dbReference type="ARBA" id="ARBA00022777"/>
    </source>
</evidence>